<reference evidence="17 18" key="1">
    <citation type="journal article" date="2024" name="Nat. Commun.">
        <title>Phylogenomics reveals the evolutionary origins of lichenization in chlorophyte algae.</title>
        <authorList>
            <person name="Puginier C."/>
            <person name="Libourel C."/>
            <person name="Otte J."/>
            <person name="Skaloud P."/>
            <person name="Haon M."/>
            <person name="Grisel S."/>
            <person name="Petersen M."/>
            <person name="Berrin J.G."/>
            <person name="Delaux P.M."/>
            <person name="Dal Grande F."/>
            <person name="Keller J."/>
        </authorList>
    </citation>
    <scope>NUCLEOTIDE SEQUENCE [LARGE SCALE GENOMIC DNA]</scope>
    <source>
        <strain evidence="17 18">SAG 2145</strain>
    </source>
</reference>
<evidence type="ECO:0000313" key="18">
    <source>
        <dbReference type="Proteomes" id="UP001438707"/>
    </source>
</evidence>
<sequence length="1633" mass="171434">MENYHVIDLIGEGSFGKVYKGRRKFTGQITAMKFIMKHGKSEKDIRNLRQEIEILRRLRHENIIQMLDSFETKTDFCVVTELGHGELFEILEDDRDLPEEVVQGIAKQLVRALDYLHSNRIIHRDMKPQNILIGANGVVQLCDFGFARAMSCNTMVLTSIKGTPLYMAPELVQEQPYNHTVDLWSLGVILYELFVGQPPFYTNSIYSLINLIVKDPVKYPSSMSADFRSFLKGLLNKRPSDRLDWPALMDHPFVRETEGERKARETARADAQAVALHSRGWKGEGGAVAGAVVALAAAPPTPGAIPGTTPGRAPSMARSRTATSAASAHPPHAIRPAVNADPPQPTTPQRPAPQSRPPAPTATTVTAGSTPLEPVSAHASPAAAGSKPGSVPARRDPTPPRTPPGRSAPGGDAPERQGAPLQSIRQPSQMAATAAAAADTPSSAPVMGLRAGGIDPALADPGTPPTTSHSSRMNGAGPSEGGYSRTPPPRTHSAAGPTPQPAASDGVVHVRTPHPAAKPLSRQGSISSRAASAGNERTLARTHSAGPRSMGAHSGQPTHLVANNGDDEVSSKATPSQPTRGAPTSGVPTSRGQPISQRPPAVESPNSKMPLQQPGEDGRGGMGMRAGSAGTVSPRRKKSQELVTDENEQGIKAIRQGPLSPSRTECLQAPVGAPLSPWRSPPNLPAHPVEELQPESSLRRQPSAGLTRAPADDAEPAADRETFVSRLLAEAERAAQTPAGARELWSNPRTSSAVLDTLKRPASGSAYTQWAGSSDLQRAVQAAGGMLRHPQPNKTTAPLQRLVVGAAQAALAVNPPAAAAIAASVSQAESACADGFVAFDGMLQLYSDLTSHRASSGSWQAAVAGCHGLAAGLQRAHVVLNQATQGSEEAGAASEALTWAASSTVLPRLGRLLDDGCSSHDSSGSMGAARAAILALAAVTFSHVDTATLAGGSPIFPADVLRCSSQPRDAGCTVTPQAAAARDQVVKVLQAARGAMQVVKSCLQQPEHGPGDSCMAALHLLLPSLRASWQLCEFAALAGLAEMLLDLGFGEETGPTALLVLQALASGILPRSSGRSPAAAVEALIPPASPHHIASLLTDLITVVGPQSTAEDILRGSAAAGCITTLLRLASHAPRRSERSHASPRLQGAQQSDPDTLPDLLQTHEVVSGLQQLLVCSQPQDPSIEQGWAFADAEGCPAQTGLLDGPAALAACLCSQGQLSQSSGPATEVLRLLCCFGTQAGLCETSTLGLSHLLEVLECLTRPGEQPESPARLLLRPGLVSGLKAILSKPHMAAMRAGNHAAGNPDGPGLACTAVAVMHAPFLPPTQDEQLQHDLQDLLVREDMTGALVQCLSHLEGEDPIGPSALLSKLILGPPQCAQQFLRAGGLSPALTNRLLAERNPPALLTAMLLVISQLARLNHEYYEPIQRAGVCTHLRQLLVHQHAGVRARVCNLLGNMCRHSPFFYGPLERQGLLAPLIARCRDPDRATRKFACFAIGNAGFHNASLYEGLRSSIAPLVALLRDDEDKTRANAAGALGNLVRNSGLLCQSLIQANALQVLMEVVTAEARSSAGEGSPLKIALFSLGNMCAHPVCAEALLSLGAREPLARLGRSNDSTIQRYVQRIQGKLAVAQR</sequence>
<feature type="compositionally biased region" description="Low complexity" evidence="15">
    <location>
        <begin position="300"/>
        <end position="337"/>
    </location>
</feature>
<name>A0AAW1QH97_9CHLO</name>
<dbReference type="InterPro" id="IPR011989">
    <property type="entry name" value="ARM-like"/>
</dbReference>
<evidence type="ECO:0000256" key="10">
    <source>
        <dbReference type="ARBA" id="ARBA00047899"/>
    </source>
</evidence>
<keyword evidence="7" id="KW-0418">Kinase</keyword>
<dbReference type="PROSITE" id="PS50011">
    <property type="entry name" value="PROTEIN_KINASE_DOM"/>
    <property type="match status" value="1"/>
</dbReference>
<keyword evidence="8 14" id="KW-0067">ATP-binding</keyword>
<dbReference type="PROSITE" id="PS50176">
    <property type="entry name" value="ARM_REPEAT"/>
    <property type="match status" value="1"/>
</dbReference>
<evidence type="ECO:0000256" key="9">
    <source>
        <dbReference type="ARBA" id="ARBA00023212"/>
    </source>
</evidence>
<feature type="region of interest" description="Disordered" evidence="15">
    <location>
        <begin position="300"/>
        <end position="718"/>
    </location>
</feature>
<evidence type="ECO:0000256" key="4">
    <source>
        <dbReference type="ARBA" id="ARBA00022527"/>
    </source>
</evidence>
<dbReference type="InterPro" id="IPR000719">
    <property type="entry name" value="Prot_kinase_dom"/>
</dbReference>
<comment type="subcellular location">
    <subcellularLocation>
        <location evidence="1">Cytoplasm</location>
        <location evidence="1">Cytoskeleton</location>
    </subcellularLocation>
</comment>
<proteinExistence type="predicted"/>
<dbReference type="Pfam" id="PF00069">
    <property type="entry name" value="Pkinase"/>
    <property type="match status" value="1"/>
</dbReference>
<dbReference type="SUPFAM" id="SSF48371">
    <property type="entry name" value="ARM repeat"/>
    <property type="match status" value="1"/>
</dbReference>
<keyword evidence="5" id="KW-0808">Transferase</keyword>
<dbReference type="SMART" id="SM00185">
    <property type="entry name" value="ARM"/>
    <property type="match status" value="3"/>
</dbReference>
<feature type="repeat" description="ARM" evidence="13">
    <location>
        <begin position="1512"/>
        <end position="1542"/>
    </location>
</feature>
<feature type="binding site" evidence="14">
    <location>
        <position position="37"/>
    </location>
    <ligand>
        <name>ATP</name>
        <dbReference type="ChEBI" id="CHEBI:30616"/>
    </ligand>
</feature>
<feature type="region of interest" description="Disordered" evidence="15">
    <location>
        <begin position="1133"/>
        <end position="1157"/>
    </location>
</feature>
<feature type="compositionally biased region" description="Low complexity" evidence="15">
    <location>
        <begin position="431"/>
        <end position="445"/>
    </location>
</feature>
<dbReference type="PANTHER" id="PTHR22983:SF6">
    <property type="entry name" value="SERINE_THREONINE-PROTEIN KINASE 36"/>
    <property type="match status" value="1"/>
</dbReference>
<dbReference type="SMART" id="SM00220">
    <property type="entry name" value="S_TKc"/>
    <property type="match status" value="1"/>
</dbReference>
<evidence type="ECO:0000256" key="5">
    <source>
        <dbReference type="ARBA" id="ARBA00022679"/>
    </source>
</evidence>
<evidence type="ECO:0000256" key="11">
    <source>
        <dbReference type="ARBA" id="ARBA00048679"/>
    </source>
</evidence>
<dbReference type="GO" id="GO:0005737">
    <property type="term" value="C:cytoplasm"/>
    <property type="evidence" value="ECO:0007669"/>
    <property type="project" value="UniProtKB-ARBA"/>
</dbReference>
<dbReference type="GO" id="GO:0005524">
    <property type="term" value="F:ATP binding"/>
    <property type="evidence" value="ECO:0007669"/>
    <property type="project" value="UniProtKB-UniRule"/>
</dbReference>
<dbReference type="PROSITE" id="PS00107">
    <property type="entry name" value="PROTEIN_KINASE_ATP"/>
    <property type="match status" value="1"/>
</dbReference>
<dbReference type="SUPFAM" id="SSF56112">
    <property type="entry name" value="Protein kinase-like (PK-like)"/>
    <property type="match status" value="1"/>
</dbReference>
<evidence type="ECO:0000256" key="15">
    <source>
        <dbReference type="SAM" id="MobiDB-lite"/>
    </source>
</evidence>
<dbReference type="PROSITE" id="PS00108">
    <property type="entry name" value="PROTEIN_KINASE_ST"/>
    <property type="match status" value="1"/>
</dbReference>
<evidence type="ECO:0000256" key="8">
    <source>
        <dbReference type="ARBA" id="ARBA00022840"/>
    </source>
</evidence>
<dbReference type="EC" id="2.7.11.1" evidence="2"/>
<feature type="compositionally biased region" description="Polar residues" evidence="15">
    <location>
        <begin position="586"/>
        <end position="596"/>
    </location>
</feature>
<dbReference type="InterPro" id="IPR000225">
    <property type="entry name" value="Armadillo"/>
</dbReference>
<protein>
    <recommendedName>
        <fullName evidence="2">non-specific serine/threonine protein kinase</fullName>
        <ecNumber evidence="2">2.7.11.1</ecNumber>
    </recommendedName>
    <alternativeName>
        <fullName evidence="12">Fused homolog</fullName>
    </alternativeName>
</protein>
<keyword evidence="9" id="KW-0206">Cytoskeleton</keyword>
<evidence type="ECO:0000256" key="6">
    <source>
        <dbReference type="ARBA" id="ARBA00022741"/>
    </source>
</evidence>
<evidence type="ECO:0000256" key="13">
    <source>
        <dbReference type="PROSITE-ProRule" id="PRU00259"/>
    </source>
</evidence>
<comment type="caution">
    <text evidence="17">The sequence shown here is derived from an EMBL/GenBank/DDBJ whole genome shotgun (WGS) entry which is preliminary data.</text>
</comment>
<dbReference type="InterPro" id="IPR017441">
    <property type="entry name" value="Protein_kinase_ATP_BS"/>
</dbReference>
<dbReference type="Gene3D" id="1.25.10.10">
    <property type="entry name" value="Leucine-rich Repeat Variant"/>
    <property type="match status" value="1"/>
</dbReference>
<feature type="domain" description="Protein kinase" evidence="16">
    <location>
        <begin position="4"/>
        <end position="254"/>
    </location>
</feature>
<evidence type="ECO:0000256" key="1">
    <source>
        <dbReference type="ARBA" id="ARBA00004245"/>
    </source>
</evidence>
<evidence type="ECO:0000313" key="17">
    <source>
        <dbReference type="EMBL" id="KAK9820794.1"/>
    </source>
</evidence>
<dbReference type="FunFam" id="3.30.200.20:FF:000042">
    <property type="entry name" value="Aurora kinase A"/>
    <property type="match status" value="1"/>
</dbReference>
<feature type="compositionally biased region" description="Pro residues" evidence="15">
    <location>
        <begin position="342"/>
        <end position="360"/>
    </location>
</feature>
<evidence type="ECO:0000259" key="16">
    <source>
        <dbReference type="PROSITE" id="PS50011"/>
    </source>
</evidence>
<feature type="compositionally biased region" description="Low complexity" evidence="15">
    <location>
        <begin position="361"/>
        <end position="392"/>
    </location>
</feature>
<comment type="catalytic activity">
    <reaction evidence="10">
        <text>L-threonyl-[protein] + ATP = O-phospho-L-threonyl-[protein] + ADP + H(+)</text>
        <dbReference type="Rhea" id="RHEA:46608"/>
        <dbReference type="Rhea" id="RHEA-COMP:11060"/>
        <dbReference type="Rhea" id="RHEA-COMP:11605"/>
        <dbReference type="ChEBI" id="CHEBI:15378"/>
        <dbReference type="ChEBI" id="CHEBI:30013"/>
        <dbReference type="ChEBI" id="CHEBI:30616"/>
        <dbReference type="ChEBI" id="CHEBI:61977"/>
        <dbReference type="ChEBI" id="CHEBI:456216"/>
        <dbReference type="EC" id="2.7.11.1"/>
    </reaction>
</comment>
<dbReference type="InterPro" id="IPR011009">
    <property type="entry name" value="Kinase-like_dom_sf"/>
</dbReference>
<dbReference type="InterPro" id="IPR008271">
    <property type="entry name" value="Ser/Thr_kinase_AS"/>
</dbReference>
<dbReference type="PANTHER" id="PTHR22983">
    <property type="entry name" value="PROTEIN KINASE RELATED"/>
    <property type="match status" value="1"/>
</dbReference>
<dbReference type="Gene3D" id="1.10.510.10">
    <property type="entry name" value="Transferase(Phosphotransferase) domain 1"/>
    <property type="match status" value="1"/>
</dbReference>
<keyword evidence="4" id="KW-0723">Serine/threonine-protein kinase</keyword>
<accession>A0AAW1QH97</accession>
<dbReference type="GO" id="GO:0004674">
    <property type="term" value="F:protein serine/threonine kinase activity"/>
    <property type="evidence" value="ECO:0007669"/>
    <property type="project" value="UniProtKB-KW"/>
</dbReference>
<gene>
    <name evidence="17" type="ORF">WJX74_004813</name>
</gene>
<dbReference type="FunFam" id="1.10.510.10:FF:000292">
    <property type="entry name" value="Serine/threonine-protein kinase 36"/>
    <property type="match status" value="1"/>
</dbReference>
<dbReference type="EMBL" id="JALJOS010000043">
    <property type="protein sequence ID" value="KAK9820794.1"/>
    <property type="molecule type" value="Genomic_DNA"/>
</dbReference>
<evidence type="ECO:0000256" key="7">
    <source>
        <dbReference type="ARBA" id="ARBA00022777"/>
    </source>
</evidence>
<dbReference type="CDD" id="cd14002">
    <property type="entry name" value="STKc_STK36"/>
    <property type="match status" value="1"/>
</dbReference>
<dbReference type="InterPro" id="IPR016024">
    <property type="entry name" value="ARM-type_fold"/>
</dbReference>
<evidence type="ECO:0000256" key="14">
    <source>
        <dbReference type="PROSITE-ProRule" id="PRU10141"/>
    </source>
</evidence>
<keyword evidence="3" id="KW-0963">Cytoplasm</keyword>
<comment type="catalytic activity">
    <reaction evidence="11">
        <text>L-seryl-[protein] + ATP = O-phospho-L-seryl-[protein] + ADP + H(+)</text>
        <dbReference type="Rhea" id="RHEA:17989"/>
        <dbReference type="Rhea" id="RHEA-COMP:9863"/>
        <dbReference type="Rhea" id="RHEA-COMP:11604"/>
        <dbReference type="ChEBI" id="CHEBI:15378"/>
        <dbReference type="ChEBI" id="CHEBI:29999"/>
        <dbReference type="ChEBI" id="CHEBI:30616"/>
        <dbReference type="ChEBI" id="CHEBI:83421"/>
        <dbReference type="ChEBI" id="CHEBI:456216"/>
        <dbReference type="EC" id="2.7.11.1"/>
    </reaction>
</comment>
<evidence type="ECO:0000256" key="12">
    <source>
        <dbReference type="ARBA" id="ARBA00075375"/>
    </source>
</evidence>
<organism evidence="17 18">
    <name type="scientific">Apatococcus lobatus</name>
    <dbReference type="NCBI Taxonomy" id="904363"/>
    <lineage>
        <taxon>Eukaryota</taxon>
        <taxon>Viridiplantae</taxon>
        <taxon>Chlorophyta</taxon>
        <taxon>core chlorophytes</taxon>
        <taxon>Trebouxiophyceae</taxon>
        <taxon>Chlorellales</taxon>
        <taxon>Chlorellaceae</taxon>
        <taxon>Apatococcus</taxon>
    </lineage>
</organism>
<evidence type="ECO:0000256" key="3">
    <source>
        <dbReference type="ARBA" id="ARBA00022490"/>
    </source>
</evidence>
<evidence type="ECO:0000256" key="2">
    <source>
        <dbReference type="ARBA" id="ARBA00012513"/>
    </source>
</evidence>
<dbReference type="Proteomes" id="UP001438707">
    <property type="component" value="Unassembled WGS sequence"/>
</dbReference>
<dbReference type="GO" id="GO:0005856">
    <property type="term" value="C:cytoskeleton"/>
    <property type="evidence" value="ECO:0007669"/>
    <property type="project" value="UniProtKB-SubCell"/>
</dbReference>
<keyword evidence="18" id="KW-1185">Reference proteome</keyword>
<keyword evidence="6 14" id="KW-0547">Nucleotide-binding</keyword>